<dbReference type="OrthoDB" id="10685409at2759"/>
<sequence>MISFLRGHEVQEAAAMALTTLCRANRVISDTVLAATHPQQAAPVPHAFRLLAHQNARLALAAAELLHALAASAPSEVLEQLLQPSNIGLSGLVASMRFWSLQSCSAGAPAGCVKLLQVLLLMLHSLVVPADGCSKMPAGLAKALLKVQVMVLLLEFVQAHRGRGAPAIRADAGGGSAVSGHAAVVKEALGLLTTILSQGPTIRRKFKEAEGVQRVLAVLREFGLPWSVKLQAVAALAAAAPAPHVADQIGEHGLDLVAGLLQHVVSSGLQEPGAEQLLDLMKVVMVGARTTGSWLTDHQAIPAFQAVLGALGWVASTEAVLSRQEAAMSAVQVLFQLSCHWPAEIAAIPPGQEASVTTLLFHFIAPAAALHITDIANSAPDARLMHIALCALGVMGKNTVLNRWTWSFDQVSQMINLLRISAPAVLKAVCVPNKTKEEEAHTETAKAAADEDANDKDEDDEGSMQLPQLAGHAYLADERVAADFRAAMPAVLQLIAKMISYSVPECRNHLLQLGMVNAVKRFTNWVEVKSHVESVLLLLGQRFGPYRPCTDYTAEELRELLASQGVASESLVAQGGFDSHMLLVLGTESSKRNFPEMLELIECKLKGLNTSHAEKVKLIRTCDAYKLFGEIDLMDRKLDGCITGEDLKKYLGCKGISAPEAQQDLLQLIFPEQQVQPNQPVNFMHFVRVYPTLHSKLITYGVSTKANNFEQPAPSPTCGTGAAPPSAGADSAAAAAAVGGANAGPAADEPSIPHWPPKRARDIHTPAMPAAKHGSPIGMMTQLAVRGGPHLGAIHNSQDACDATGIFYLGQVMLMKCALRGFGPRPHRDVAF</sequence>
<reference evidence="2 3" key="1">
    <citation type="journal article" date="2010" name="Science">
        <title>Genomic analysis of organismal complexity in the multicellular green alga Volvox carteri.</title>
        <authorList>
            <person name="Prochnik S.E."/>
            <person name="Umen J."/>
            <person name="Nedelcu A.M."/>
            <person name="Hallmann A."/>
            <person name="Miller S.M."/>
            <person name="Nishii I."/>
            <person name="Ferris P."/>
            <person name="Kuo A."/>
            <person name="Mitros T."/>
            <person name="Fritz-Laylin L.K."/>
            <person name="Hellsten U."/>
            <person name="Chapman J."/>
            <person name="Simakov O."/>
            <person name="Rensing S.A."/>
            <person name="Terry A."/>
            <person name="Pangilinan J."/>
            <person name="Kapitonov V."/>
            <person name="Jurka J."/>
            <person name="Salamov A."/>
            <person name="Shapiro H."/>
            <person name="Schmutz J."/>
            <person name="Grimwood J."/>
            <person name="Lindquist E."/>
            <person name="Lucas S."/>
            <person name="Grigoriev I.V."/>
            <person name="Schmitt R."/>
            <person name="Kirk D."/>
            <person name="Rokhsar D.S."/>
        </authorList>
    </citation>
    <scope>NUCLEOTIDE SEQUENCE [LARGE SCALE GENOMIC DNA]</scope>
    <source>
        <strain evidence="3">f. Nagariensis / Eve</strain>
    </source>
</reference>
<evidence type="ECO:0000313" key="3">
    <source>
        <dbReference type="Proteomes" id="UP000001058"/>
    </source>
</evidence>
<feature type="compositionally biased region" description="Acidic residues" evidence="1">
    <location>
        <begin position="450"/>
        <end position="462"/>
    </location>
</feature>
<keyword evidence="3" id="KW-1185">Reference proteome</keyword>
<evidence type="ECO:0008006" key="4">
    <source>
        <dbReference type="Google" id="ProtNLM"/>
    </source>
</evidence>
<feature type="region of interest" description="Disordered" evidence="1">
    <location>
        <begin position="437"/>
        <end position="463"/>
    </location>
</feature>
<evidence type="ECO:0000256" key="1">
    <source>
        <dbReference type="SAM" id="MobiDB-lite"/>
    </source>
</evidence>
<name>D8TSI0_VOLCA</name>
<dbReference type="InterPro" id="IPR011989">
    <property type="entry name" value="ARM-like"/>
</dbReference>
<accession>D8TSI0</accession>
<dbReference type="EMBL" id="GL378335">
    <property type="protein sequence ID" value="EFJ49490.1"/>
    <property type="molecule type" value="Genomic_DNA"/>
</dbReference>
<dbReference type="KEGG" id="vcn:VOLCADRAFT_89736"/>
<dbReference type="InterPro" id="IPR016024">
    <property type="entry name" value="ARM-type_fold"/>
</dbReference>
<dbReference type="RefSeq" id="XP_002949471.1">
    <property type="nucleotide sequence ID" value="XM_002949425.1"/>
</dbReference>
<dbReference type="Proteomes" id="UP000001058">
    <property type="component" value="Unassembled WGS sequence"/>
</dbReference>
<protein>
    <recommendedName>
        <fullName evidence="4">EF-hand domain-containing protein</fullName>
    </recommendedName>
</protein>
<dbReference type="SUPFAM" id="SSF48371">
    <property type="entry name" value="ARM repeat"/>
    <property type="match status" value="1"/>
</dbReference>
<dbReference type="Gene3D" id="1.25.10.10">
    <property type="entry name" value="Leucine-rich Repeat Variant"/>
    <property type="match status" value="1"/>
</dbReference>
<dbReference type="AlphaFoldDB" id="D8TSI0"/>
<proteinExistence type="predicted"/>
<dbReference type="InParanoid" id="D8TSI0"/>
<evidence type="ECO:0000313" key="2">
    <source>
        <dbReference type="EMBL" id="EFJ49490.1"/>
    </source>
</evidence>
<gene>
    <name evidence="2" type="ORF">VOLCADRAFT_89736</name>
</gene>
<organism evidence="3">
    <name type="scientific">Volvox carteri f. nagariensis</name>
    <dbReference type="NCBI Taxonomy" id="3068"/>
    <lineage>
        <taxon>Eukaryota</taxon>
        <taxon>Viridiplantae</taxon>
        <taxon>Chlorophyta</taxon>
        <taxon>core chlorophytes</taxon>
        <taxon>Chlorophyceae</taxon>
        <taxon>CS clade</taxon>
        <taxon>Chlamydomonadales</taxon>
        <taxon>Volvocaceae</taxon>
        <taxon>Volvox</taxon>
    </lineage>
</organism>
<dbReference type="GeneID" id="9618527"/>
<feature type="region of interest" description="Disordered" evidence="1">
    <location>
        <begin position="740"/>
        <end position="762"/>
    </location>
</feature>